<accession>A0A6H2A2J8</accession>
<dbReference type="EMBL" id="MT144471">
    <property type="protein sequence ID" value="QJA54034.1"/>
    <property type="molecule type" value="Genomic_DNA"/>
</dbReference>
<protein>
    <submittedName>
        <fullName evidence="2">Uncharacterized protein</fullName>
    </submittedName>
</protein>
<name>A0A6H2A2J8_9ZZZZ</name>
<keyword evidence="1" id="KW-1133">Transmembrane helix</keyword>
<gene>
    <name evidence="2" type="ORF">TM448A04278_0014</name>
</gene>
<sequence length="39" mass="4556">MIEIIFAVSMSLMVGYLLGLVTGMEIVIRIWEKNKRRDE</sequence>
<keyword evidence="1" id="KW-0812">Transmembrane</keyword>
<dbReference type="AlphaFoldDB" id="A0A6H2A2J8"/>
<evidence type="ECO:0000256" key="1">
    <source>
        <dbReference type="SAM" id="Phobius"/>
    </source>
</evidence>
<keyword evidence="1" id="KW-0472">Membrane</keyword>
<reference evidence="2" key="1">
    <citation type="submission" date="2020-03" db="EMBL/GenBank/DDBJ databases">
        <title>The deep terrestrial virosphere.</title>
        <authorList>
            <person name="Holmfeldt K."/>
            <person name="Nilsson E."/>
            <person name="Simone D."/>
            <person name="Lopez-Fernandez M."/>
            <person name="Wu X."/>
            <person name="de Brujin I."/>
            <person name="Lundin D."/>
            <person name="Andersson A."/>
            <person name="Bertilsson S."/>
            <person name="Dopson M."/>
        </authorList>
    </citation>
    <scope>NUCLEOTIDE SEQUENCE</scope>
    <source>
        <strain evidence="2">TM448A04278</strain>
    </source>
</reference>
<proteinExistence type="predicted"/>
<organism evidence="2">
    <name type="scientific">viral metagenome</name>
    <dbReference type="NCBI Taxonomy" id="1070528"/>
    <lineage>
        <taxon>unclassified sequences</taxon>
        <taxon>metagenomes</taxon>
        <taxon>organismal metagenomes</taxon>
    </lineage>
</organism>
<evidence type="ECO:0000313" key="2">
    <source>
        <dbReference type="EMBL" id="QJA54034.1"/>
    </source>
</evidence>
<feature type="transmembrane region" description="Helical" evidence="1">
    <location>
        <begin position="6"/>
        <end position="28"/>
    </location>
</feature>